<evidence type="ECO:0000256" key="3">
    <source>
        <dbReference type="ARBA" id="ARBA00022475"/>
    </source>
</evidence>
<dbReference type="PANTHER" id="PTHR14319:SF3">
    <property type="entry name" value="TRANSMEMBRANE PROTEIN-LIKE PROTEIN"/>
    <property type="match status" value="1"/>
</dbReference>
<organism evidence="7">
    <name type="scientific">Timema californicum</name>
    <name type="common">California timema</name>
    <name type="synonym">Walking stick</name>
    <dbReference type="NCBI Taxonomy" id="61474"/>
    <lineage>
        <taxon>Eukaryota</taxon>
        <taxon>Metazoa</taxon>
        <taxon>Ecdysozoa</taxon>
        <taxon>Arthropoda</taxon>
        <taxon>Hexapoda</taxon>
        <taxon>Insecta</taxon>
        <taxon>Pterygota</taxon>
        <taxon>Neoptera</taxon>
        <taxon>Polyneoptera</taxon>
        <taxon>Phasmatodea</taxon>
        <taxon>Timematodea</taxon>
        <taxon>Timematoidea</taxon>
        <taxon>Timematidae</taxon>
        <taxon>Timema</taxon>
    </lineage>
</organism>
<dbReference type="EMBL" id="OE181662">
    <property type="protein sequence ID" value="CAD7573504.1"/>
    <property type="molecule type" value="Genomic_DNA"/>
</dbReference>
<keyword evidence="6" id="KW-0472">Membrane</keyword>
<dbReference type="GO" id="GO:0005886">
    <property type="term" value="C:plasma membrane"/>
    <property type="evidence" value="ECO:0007669"/>
    <property type="project" value="UniProtKB-SubCell"/>
</dbReference>
<evidence type="ECO:0000256" key="2">
    <source>
        <dbReference type="ARBA" id="ARBA00005542"/>
    </source>
</evidence>
<keyword evidence="3" id="KW-1003">Cell membrane</keyword>
<dbReference type="AlphaFoldDB" id="A0A7R9J6Q3"/>
<keyword evidence="5" id="KW-1133">Transmembrane helix</keyword>
<accession>A0A7R9J6Q3</accession>
<gene>
    <name evidence="7" type="ORF">TCMB3V08_LOCUS6142</name>
</gene>
<evidence type="ECO:0000256" key="4">
    <source>
        <dbReference type="ARBA" id="ARBA00022692"/>
    </source>
</evidence>
<comment type="similarity">
    <text evidence="2">Belongs to the TMEM8 family.</text>
</comment>
<comment type="subcellular location">
    <subcellularLocation>
        <location evidence="1">Cell membrane</location>
        <topology evidence="1">Multi-pass membrane protein</topology>
    </subcellularLocation>
</comment>
<evidence type="ECO:0000256" key="5">
    <source>
        <dbReference type="ARBA" id="ARBA00022989"/>
    </source>
</evidence>
<sequence length="257" mass="29353">MGRLVFESWSVLLSFVQHGGYPLVNPSNSSFPSMAYTGRTSLQRVETKTAYQPHDATIIPIYNPLPGNWFVAAYMANWNDNLQQEGLGLKCHYSLGSVALWAQIEGIPIITPGVPRNFTTLEAFSYYKIFIPTGTWQFSVTVSNCTFHVKSFLRFNKADTYCIEGLALEARALPPYDLKSGVGNLTTKTQHTFIENEPFTDGYYYLLVISKSQVNFTIHVITTGLKCPLKEEWWYPQLPFWSMRWQFYVVGEHSGQW</sequence>
<name>A0A7R9J6Q3_TIMCA</name>
<dbReference type="InterPro" id="IPR021910">
    <property type="entry name" value="NGX6/PGAP6/MYMK"/>
</dbReference>
<reference evidence="7" key="1">
    <citation type="submission" date="2020-11" db="EMBL/GenBank/DDBJ databases">
        <authorList>
            <person name="Tran Van P."/>
        </authorList>
    </citation>
    <scope>NUCLEOTIDE SEQUENCE</scope>
</reference>
<evidence type="ECO:0000256" key="1">
    <source>
        <dbReference type="ARBA" id="ARBA00004651"/>
    </source>
</evidence>
<proteinExistence type="inferred from homology"/>
<dbReference type="PANTHER" id="PTHR14319">
    <property type="entry name" value="FIVE-SPAN TRANSMEMBRANE PROTEIN M83"/>
    <property type="match status" value="1"/>
</dbReference>
<protein>
    <submittedName>
        <fullName evidence="7">(California timema) hypothetical protein</fullName>
    </submittedName>
</protein>
<evidence type="ECO:0000256" key="6">
    <source>
        <dbReference type="ARBA" id="ARBA00023136"/>
    </source>
</evidence>
<evidence type="ECO:0000313" key="7">
    <source>
        <dbReference type="EMBL" id="CAD7573504.1"/>
    </source>
</evidence>
<keyword evidence="4" id="KW-0812">Transmembrane</keyword>